<feature type="transmembrane region" description="Helical" evidence="7">
    <location>
        <begin position="151"/>
        <end position="170"/>
    </location>
</feature>
<dbReference type="InterPro" id="IPR036259">
    <property type="entry name" value="MFS_trans_sf"/>
</dbReference>
<feature type="transmembrane region" description="Helical" evidence="7">
    <location>
        <begin position="276"/>
        <end position="297"/>
    </location>
</feature>
<dbReference type="EMBL" id="AYZK01000003">
    <property type="protein sequence ID" value="KRM87104.1"/>
    <property type="molecule type" value="Genomic_DNA"/>
</dbReference>
<sequence length="444" mass="47825">MSITNFLDSGSIVAGSAGLTLWTSHFGLSSFAVGLLGALSANAFGAAIGALIGGTLSDKFGRKVIYTYDMLVYMVGTILVMFAANFPMLLIGFLITGLAVGAGVPASWTYISETSDDDARAKNIGVSQFAWSLGPAVIYTLAVLLSPLGLFGNRILFGFLTIVAFIAWNLQKGLGESKAWEAEKQHEQASGHKQHPYRTLFSNHTSVKWLFFLIGVYMFWNLVAGAMGFFMPYVYETAGGISTSQADILQAVLWILTALATYFGFAKFGDKVNHRIFFFVGAAMAAASWVVLTFVGMQQSWSLWAFVILWGISAGIGAQAWYALWATELFPTQFRAGSQGVMFFVVRASAGVWSIIFPTVLSSLGFTVAGICMIVLLIVSLVIGTIWTPQTKDKSLEEITLEQYGPEFVDGQATDQDMTDSTSKGSTGVNISGHVSLPRTGSTK</sequence>
<dbReference type="PROSITE" id="PS00217">
    <property type="entry name" value="SUGAR_TRANSPORT_2"/>
    <property type="match status" value="1"/>
</dbReference>
<evidence type="ECO:0000256" key="4">
    <source>
        <dbReference type="ARBA" id="ARBA00022989"/>
    </source>
</evidence>
<feature type="compositionally biased region" description="Polar residues" evidence="6">
    <location>
        <begin position="413"/>
        <end position="430"/>
    </location>
</feature>
<dbReference type="InterPro" id="IPR005829">
    <property type="entry name" value="Sugar_transporter_CS"/>
</dbReference>
<dbReference type="PATRIC" id="fig|1423810.4.peg.1293"/>
<dbReference type="GO" id="GO:0046943">
    <property type="term" value="F:carboxylic acid transmembrane transporter activity"/>
    <property type="evidence" value="ECO:0007669"/>
    <property type="project" value="TreeGrafter"/>
</dbReference>
<dbReference type="Proteomes" id="UP000051789">
    <property type="component" value="Unassembled WGS sequence"/>
</dbReference>
<evidence type="ECO:0000313" key="10">
    <source>
        <dbReference type="Proteomes" id="UP000051789"/>
    </source>
</evidence>
<protein>
    <submittedName>
        <fullName evidence="9">Sugar transporter</fullName>
    </submittedName>
</protein>
<dbReference type="AlphaFoldDB" id="A0A0R2C705"/>
<feature type="region of interest" description="Disordered" evidence="6">
    <location>
        <begin position="410"/>
        <end position="444"/>
    </location>
</feature>
<dbReference type="PANTHER" id="PTHR23508">
    <property type="entry name" value="CARBOXYLIC ACID TRANSPORTER PROTEIN HOMOLOG"/>
    <property type="match status" value="1"/>
</dbReference>
<evidence type="ECO:0000256" key="3">
    <source>
        <dbReference type="ARBA" id="ARBA00022692"/>
    </source>
</evidence>
<gene>
    <name evidence="9" type="ORF">FD19_GL001256</name>
</gene>
<feature type="transmembrane region" description="Helical" evidence="7">
    <location>
        <begin position="303"/>
        <end position="324"/>
    </location>
</feature>
<feature type="domain" description="Major facilitator superfamily (MFS) profile" evidence="8">
    <location>
        <begin position="1"/>
        <end position="392"/>
    </location>
</feature>
<keyword evidence="10" id="KW-1185">Reference proteome</keyword>
<evidence type="ECO:0000256" key="2">
    <source>
        <dbReference type="ARBA" id="ARBA00022448"/>
    </source>
</evidence>
<feature type="transmembrane region" description="Helical" evidence="7">
    <location>
        <begin position="209"/>
        <end position="231"/>
    </location>
</feature>
<feature type="transmembrane region" description="Helical" evidence="7">
    <location>
        <begin position="336"/>
        <end position="357"/>
    </location>
</feature>
<keyword evidence="3 7" id="KW-0812">Transmembrane</keyword>
<evidence type="ECO:0000256" key="5">
    <source>
        <dbReference type="ARBA" id="ARBA00023136"/>
    </source>
</evidence>
<keyword evidence="2" id="KW-0813">Transport</keyword>
<feature type="transmembrane region" description="Helical" evidence="7">
    <location>
        <begin position="31"/>
        <end position="52"/>
    </location>
</feature>
<feature type="transmembrane region" description="Helical" evidence="7">
    <location>
        <begin position="251"/>
        <end position="269"/>
    </location>
</feature>
<dbReference type="InterPro" id="IPR020846">
    <property type="entry name" value="MFS_dom"/>
</dbReference>
<comment type="subcellular location">
    <subcellularLocation>
        <location evidence="1">Cell membrane</location>
        <topology evidence="1">Multi-pass membrane protein</topology>
    </subcellularLocation>
</comment>
<keyword evidence="5 7" id="KW-0472">Membrane</keyword>
<dbReference type="PANTHER" id="PTHR23508:SF10">
    <property type="entry name" value="CARBOXYLIC ACID TRANSPORTER PROTEIN HOMOLOG"/>
    <property type="match status" value="1"/>
</dbReference>
<evidence type="ECO:0000256" key="6">
    <source>
        <dbReference type="SAM" id="MobiDB-lite"/>
    </source>
</evidence>
<reference evidence="9 10" key="1">
    <citation type="journal article" date="2015" name="Genome Announc.">
        <title>Expanding the biotechnology potential of lactobacilli through comparative genomics of 213 strains and associated genera.</title>
        <authorList>
            <person name="Sun Z."/>
            <person name="Harris H.M."/>
            <person name="McCann A."/>
            <person name="Guo C."/>
            <person name="Argimon S."/>
            <person name="Zhang W."/>
            <person name="Yang X."/>
            <person name="Jeffery I.B."/>
            <person name="Cooney J.C."/>
            <person name="Kagawa T.F."/>
            <person name="Liu W."/>
            <person name="Song Y."/>
            <person name="Salvetti E."/>
            <person name="Wrobel A."/>
            <person name="Rasinkangas P."/>
            <person name="Parkhill J."/>
            <person name="Rea M.C."/>
            <person name="O'Sullivan O."/>
            <person name="Ritari J."/>
            <person name="Douillard F.P."/>
            <person name="Paul Ross R."/>
            <person name="Yang R."/>
            <person name="Briner A.E."/>
            <person name="Felis G.E."/>
            <person name="de Vos W.M."/>
            <person name="Barrangou R."/>
            <person name="Klaenhammer T.R."/>
            <person name="Caufield P.W."/>
            <person name="Cui Y."/>
            <person name="Zhang H."/>
            <person name="O'Toole P.W."/>
        </authorList>
    </citation>
    <scope>NUCLEOTIDE SEQUENCE [LARGE SCALE GENOMIC DNA]</scope>
    <source>
        <strain evidence="9 10">DSM 22698</strain>
    </source>
</reference>
<dbReference type="Gene3D" id="1.20.1250.20">
    <property type="entry name" value="MFS general substrate transporter like domains"/>
    <property type="match status" value="2"/>
</dbReference>
<dbReference type="Pfam" id="PF07690">
    <property type="entry name" value="MFS_1"/>
    <property type="match status" value="1"/>
</dbReference>
<dbReference type="CDD" id="cd17316">
    <property type="entry name" value="MFS_SV2_like"/>
    <property type="match status" value="1"/>
</dbReference>
<keyword evidence="4 7" id="KW-1133">Transmembrane helix</keyword>
<evidence type="ECO:0000313" key="9">
    <source>
        <dbReference type="EMBL" id="KRM87104.1"/>
    </source>
</evidence>
<evidence type="ECO:0000259" key="8">
    <source>
        <dbReference type="PROSITE" id="PS50850"/>
    </source>
</evidence>
<feature type="transmembrane region" description="Helical" evidence="7">
    <location>
        <begin position="123"/>
        <end position="145"/>
    </location>
</feature>
<dbReference type="GO" id="GO:0005886">
    <property type="term" value="C:plasma membrane"/>
    <property type="evidence" value="ECO:0007669"/>
    <property type="project" value="UniProtKB-SubCell"/>
</dbReference>
<evidence type="ECO:0000256" key="7">
    <source>
        <dbReference type="SAM" id="Phobius"/>
    </source>
</evidence>
<comment type="caution">
    <text evidence="9">The sequence shown here is derived from an EMBL/GenBank/DDBJ whole genome shotgun (WGS) entry which is preliminary data.</text>
</comment>
<feature type="transmembrane region" description="Helical" evidence="7">
    <location>
        <begin position="363"/>
        <end position="387"/>
    </location>
</feature>
<accession>A0A0R2C705</accession>
<organism evidence="9 10">
    <name type="scientific">Lacticaseibacillus thailandensis DSM 22698 = JCM 13996</name>
    <dbReference type="NCBI Taxonomy" id="1423810"/>
    <lineage>
        <taxon>Bacteria</taxon>
        <taxon>Bacillati</taxon>
        <taxon>Bacillota</taxon>
        <taxon>Bacilli</taxon>
        <taxon>Lactobacillales</taxon>
        <taxon>Lactobacillaceae</taxon>
        <taxon>Lacticaseibacillus</taxon>
    </lineage>
</organism>
<keyword evidence="9" id="KW-0762">Sugar transport</keyword>
<dbReference type="STRING" id="1423810.FD19_GL001256"/>
<feature type="transmembrane region" description="Helical" evidence="7">
    <location>
        <begin position="64"/>
        <end position="84"/>
    </location>
</feature>
<feature type="transmembrane region" description="Helical" evidence="7">
    <location>
        <begin position="90"/>
        <end position="111"/>
    </location>
</feature>
<name>A0A0R2C705_9LACO</name>
<dbReference type="SUPFAM" id="SSF103473">
    <property type="entry name" value="MFS general substrate transporter"/>
    <property type="match status" value="1"/>
</dbReference>
<dbReference type="InterPro" id="IPR011701">
    <property type="entry name" value="MFS"/>
</dbReference>
<proteinExistence type="predicted"/>
<dbReference type="PROSITE" id="PS50850">
    <property type="entry name" value="MFS"/>
    <property type="match status" value="1"/>
</dbReference>
<evidence type="ECO:0000256" key="1">
    <source>
        <dbReference type="ARBA" id="ARBA00004651"/>
    </source>
</evidence>